<dbReference type="Pfam" id="PF00486">
    <property type="entry name" value="Trans_reg_C"/>
    <property type="match status" value="1"/>
</dbReference>
<dbReference type="PROSITE" id="PS50110">
    <property type="entry name" value="RESPONSE_REGULATORY"/>
    <property type="match status" value="1"/>
</dbReference>
<dbReference type="EMBL" id="FNCP01000034">
    <property type="protein sequence ID" value="SDI34645.1"/>
    <property type="molecule type" value="Genomic_DNA"/>
</dbReference>
<proteinExistence type="predicted"/>
<comment type="function">
    <text evidence="7">May play the central regulatory role in sporulation. It may be an element of the effector pathway responsible for the activation of sporulation genes in response to nutritional stress. Spo0A may act in concert with spo0H (a sigma factor) to control the expression of some genes that are critical to the sporulation process.</text>
</comment>
<dbReference type="GO" id="GO:0006355">
    <property type="term" value="P:regulation of DNA-templated transcription"/>
    <property type="evidence" value="ECO:0007669"/>
    <property type="project" value="InterPro"/>
</dbReference>
<dbReference type="SMART" id="SM00862">
    <property type="entry name" value="Trans_reg_C"/>
    <property type="match status" value="1"/>
</dbReference>
<dbReference type="PANTHER" id="PTHR48111">
    <property type="entry name" value="REGULATOR OF RPOS"/>
    <property type="match status" value="1"/>
</dbReference>
<dbReference type="STRING" id="1121419.SAMN05443529_13428"/>
<dbReference type="OrthoDB" id="9790454at2"/>
<dbReference type="GO" id="GO:0000976">
    <property type="term" value="F:transcription cis-regulatory region binding"/>
    <property type="evidence" value="ECO:0007669"/>
    <property type="project" value="TreeGrafter"/>
</dbReference>
<accession>A0A1G8JU36</accession>
<dbReference type="RefSeq" id="WP_092335502.1">
    <property type="nucleotide sequence ID" value="NZ_FNCP01000034.1"/>
</dbReference>
<sequence length="228" mass="25906">MRVLVVEDDRVLSNTICGSLGSVFDYDQAFDGEEGLYLAEQDIYDVIILDVMMPKMDGYQVLSELKEKSVSTPVLLLTAKDSIDDKVKGFKLGADDYLVKPFYRQELLVRLESLIRRSGGALKENTLSFRDLTLNLSNRKASIGQEELSFAGKQFDVLEYLVRNKNSIVLKKQIFDRIWGFDSDTTLTVVDVYTSNIRKNLQKCGYDKYIKTIRGLGYMMTDNGDADE</sequence>
<evidence type="ECO:0000256" key="9">
    <source>
        <dbReference type="PROSITE-ProRule" id="PRU01091"/>
    </source>
</evidence>
<evidence type="ECO:0000259" key="10">
    <source>
        <dbReference type="PROSITE" id="PS50110"/>
    </source>
</evidence>
<feature type="domain" description="OmpR/PhoB-type" evidence="11">
    <location>
        <begin position="124"/>
        <end position="222"/>
    </location>
</feature>
<dbReference type="InterPro" id="IPR016032">
    <property type="entry name" value="Sig_transdc_resp-reg_C-effctor"/>
</dbReference>
<evidence type="ECO:0000313" key="12">
    <source>
        <dbReference type="EMBL" id="SDI34645.1"/>
    </source>
</evidence>
<dbReference type="Proteomes" id="UP000198656">
    <property type="component" value="Unassembled WGS sequence"/>
</dbReference>
<dbReference type="InterPro" id="IPR036388">
    <property type="entry name" value="WH-like_DNA-bd_sf"/>
</dbReference>
<keyword evidence="5 9" id="KW-0238">DNA-binding</keyword>
<dbReference type="InterPro" id="IPR039420">
    <property type="entry name" value="WalR-like"/>
</dbReference>
<feature type="DNA-binding region" description="OmpR/PhoB-type" evidence="9">
    <location>
        <begin position="124"/>
        <end position="222"/>
    </location>
</feature>
<evidence type="ECO:0000256" key="8">
    <source>
        <dbReference type="PROSITE-ProRule" id="PRU00169"/>
    </source>
</evidence>
<dbReference type="PANTHER" id="PTHR48111:SF22">
    <property type="entry name" value="REGULATOR OF RPOS"/>
    <property type="match status" value="1"/>
</dbReference>
<reference evidence="13" key="1">
    <citation type="submission" date="2016-10" db="EMBL/GenBank/DDBJ databases">
        <authorList>
            <person name="Varghese N."/>
            <person name="Submissions S."/>
        </authorList>
    </citation>
    <scope>NUCLEOTIDE SEQUENCE [LARGE SCALE GENOMIC DNA]</scope>
    <source>
        <strain evidence="13">DSM 8344</strain>
    </source>
</reference>
<name>A0A1G8JU36_9FIRM</name>
<dbReference type="Pfam" id="PF00072">
    <property type="entry name" value="Response_reg"/>
    <property type="match status" value="1"/>
</dbReference>
<dbReference type="Gene3D" id="3.40.50.2300">
    <property type="match status" value="1"/>
</dbReference>
<dbReference type="InterPro" id="IPR001789">
    <property type="entry name" value="Sig_transdc_resp-reg_receiver"/>
</dbReference>
<evidence type="ECO:0000256" key="6">
    <source>
        <dbReference type="ARBA" id="ARBA00023163"/>
    </source>
</evidence>
<keyword evidence="4" id="KW-0805">Transcription regulation</keyword>
<dbReference type="GO" id="GO:0000156">
    <property type="term" value="F:phosphorelay response regulator activity"/>
    <property type="evidence" value="ECO:0007669"/>
    <property type="project" value="TreeGrafter"/>
</dbReference>
<evidence type="ECO:0000259" key="11">
    <source>
        <dbReference type="PROSITE" id="PS51755"/>
    </source>
</evidence>
<evidence type="ECO:0000256" key="1">
    <source>
        <dbReference type="ARBA" id="ARBA00018672"/>
    </source>
</evidence>
<dbReference type="GO" id="GO:0032993">
    <property type="term" value="C:protein-DNA complex"/>
    <property type="evidence" value="ECO:0007669"/>
    <property type="project" value="TreeGrafter"/>
</dbReference>
<evidence type="ECO:0000256" key="4">
    <source>
        <dbReference type="ARBA" id="ARBA00023015"/>
    </source>
</evidence>
<evidence type="ECO:0000256" key="7">
    <source>
        <dbReference type="ARBA" id="ARBA00024867"/>
    </source>
</evidence>
<dbReference type="InterPro" id="IPR001867">
    <property type="entry name" value="OmpR/PhoB-type_DNA-bd"/>
</dbReference>
<evidence type="ECO:0000256" key="3">
    <source>
        <dbReference type="ARBA" id="ARBA00023012"/>
    </source>
</evidence>
<protein>
    <recommendedName>
        <fullName evidence="1">Stage 0 sporulation protein A homolog</fullName>
    </recommendedName>
</protein>
<keyword evidence="6" id="KW-0804">Transcription</keyword>
<keyword evidence="13" id="KW-1185">Reference proteome</keyword>
<dbReference type="Gene3D" id="1.10.10.10">
    <property type="entry name" value="Winged helix-like DNA-binding domain superfamily/Winged helix DNA-binding domain"/>
    <property type="match status" value="1"/>
</dbReference>
<dbReference type="PROSITE" id="PS51755">
    <property type="entry name" value="OMPR_PHOB"/>
    <property type="match status" value="1"/>
</dbReference>
<organism evidence="12 13">
    <name type="scientific">Desulfosporosinus hippei DSM 8344</name>
    <dbReference type="NCBI Taxonomy" id="1121419"/>
    <lineage>
        <taxon>Bacteria</taxon>
        <taxon>Bacillati</taxon>
        <taxon>Bacillota</taxon>
        <taxon>Clostridia</taxon>
        <taxon>Eubacteriales</taxon>
        <taxon>Desulfitobacteriaceae</taxon>
        <taxon>Desulfosporosinus</taxon>
    </lineage>
</organism>
<gene>
    <name evidence="12" type="ORF">SAMN05443529_13428</name>
</gene>
<keyword evidence="2 8" id="KW-0597">Phosphoprotein</keyword>
<dbReference type="SUPFAM" id="SSF52172">
    <property type="entry name" value="CheY-like"/>
    <property type="match status" value="1"/>
</dbReference>
<evidence type="ECO:0000256" key="2">
    <source>
        <dbReference type="ARBA" id="ARBA00022553"/>
    </source>
</evidence>
<dbReference type="GO" id="GO:0005829">
    <property type="term" value="C:cytosol"/>
    <property type="evidence" value="ECO:0007669"/>
    <property type="project" value="TreeGrafter"/>
</dbReference>
<evidence type="ECO:0000256" key="5">
    <source>
        <dbReference type="ARBA" id="ARBA00023125"/>
    </source>
</evidence>
<dbReference type="InterPro" id="IPR011006">
    <property type="entry name" value="CheY-like_superfamily"/>
</dbReference>
<feature type="modified residue" description="4-aspartylphosphate" evidence="8">
    <location>
        <position position="50"/>
    </location>
</feature>
<evidence type="ECO:0000313" key="13">
    <source>
        <dbReference type="Proteomes" id="UP000198656"/>
    </source>
</evidence>
<feature type="domain" description="Response regulatory" evidence="10">
    <location>
        <begin position="2"/>
        <end position="115"/>
    </location>
</feature>
<dbReference type="CDD" id="cd00383">
    <property type="entry name" value="trans_reg_C"/>
    <property type="match status" value="1"/>
</dbReference>
<keyword evidence="3" id="KW-0902">Two-component regulatory system</keyword>
<dbReference type="SUPFAM" id="SSF46894">
    <property type="entry name" value="C-terminal effector domain of the bipartite response regulators"/>
    <property type="match status" value="1"/>
</dbReference>
<dbReference type="SMART" id="SM00448">
    <property type="entry name" value="REC"/>
    <property type="match status" value="1"/>
</dbReference>
<dbReference type="AlphaFoldDB" id="A0A1G8JU36"/>